<name>A0AAU9E0P8_9FIRM</name>
<dbReference type="Pfam" id="PF02441">
    <property type="entry name" value="Flavoprotein"/>
    <property type="match status" value="1"/>
</dbReference>
<accession>A0AAU9E0P8</accession>
<reference evidence="2 3" key="1">
    <citation type="submission" date="2023-08" db="EMBL/GenBank/DDBJ databases">
        <title>Helicovermis profunda gen. nov., sp. nov., a novel mesophilic, fermentative bacterium within the Bacillota from a deep-sea hydrothermal vent chimney.</title>
        <authorList>
            <person name="Miyazaki U."/>
            <person name="Mizutani D."/>
            <person name="Hashimoto Y."/>
            <person name="Tame A."/>
            <person name="Sawayama S."/>
            <person name="Miyazaki J."/>
            <person name="Takai K."/>
            <person name="Nakagawa S."/>
        </authorList>
    </citation>
    <scope>NUCLEOTIDE SEQUENCE [LARGE SCALE GENOMIC DNA]</scope>
    <source>
        <strain evidence="2 3">S502</strain>
    </source>
</reference>
<keyword evidence="3" id="KW-1185">Reference proteome</keyword>
<dbReference type="KEGG" id="hprf:HLPR_02850"/>
<dbReference type="Gene3D" id="3.40.50.1950">
    <property type="entry name" value="Flavin prenyltransferase-like"/>
    <property type="match status" value="1"/>
</dbReference>
<dbReference type="SUPFAM" id="SSF52507">
    <property type="entry name" value="Homo-oligomeric flavin-containing Cys decarboxylases, HFCD"/>
    <property type="match status" value="1"/>
</dbReference>
<proteinExistence type="predicted"/>
<organism evidence="2 3">
    <name type="scientific">Helicovermis profundi</name>
    <dbReference type="NCBI Taxonomy" id="3065157"/>
    <lineage>
        <taxon>Bacteria</taxon>
        <taxon>Bacillati</taxon>
        <taxon>Bacillota</taxon>
        <taxon>Clostridia</taxon>
        <taxon>Helicovermis</taxon>
    </lineage>
</organism>
<dbReference type="EMBL" id="AP028654">
    <property type="protein sequence ID" value="BEP27954.1"/>
    <property type="molecule type" value="Genomic_DNA"/>
</dbReference>
<dbReference type="RefSeq" id="WP_338536312.1">
    <property type="nucleotide sequence ID" value="NZ_AP028654.1"/>
</dbReference>
<evidence type="ECO:0000313" key="3">
    <source>
        <dbReference type="Proteomes" id="UP001321786"/>
    </source>
</evidence>
<evidence type="ECO:0000313" key="2">
    <source>
        <dbReference type="EMBL" id="BEP27954.1"/>
    </source>
</evidence>
<evidence type="ECO:0000259" key="1">
    <source>
        <dbReference type="Pfam" id="PF02441"/>
    </source>
</evidence>
<feature type="domain" description="Flavoprotein" evidence="1">
    <location>
        <begin position="38"/>
        <end position="136"/>
    </location>
</feature>
<gene>
    <name evidence="2" type="ORF">HLPR_02850</name>
</gene>
<protein>
    <recommendedName>
        <fullName evidence="1">Flavoprotein domain-containing protein</fullName>
    </recommendedName>
</protein>
<dbReference type="Proteomes" id="UP001321786">
    <property type="component" value="Chromosome"/>
</dbReference>
<sequence length="262" mass="30024">MSNIDKMRKAFEKLAFPVYDGSQLNAEKVDIFSTLKDKRVTVILTGSDTGVDDALKKFKFLKEKGFYITAVLSKAAENIITKERIEKEFIPNRIIKGDNYEGLKNLVLNTDYCILPNLTQNSLSKVSLGIQDDLVSILLWQYLVSNIKTIINTDAIFHGWFPIDENKKMKQVMENHLKNIEDFGAIFVNNQDFLDFIDIEYEENDNIINTSKKEIKESKLITEAAIRDLDRNTREIIITKGTIITPLAKDLASTRKIKIIVR</sequence>
<dbReference type="InterPro" id="IPR003382">
    <property type="entry name" value="Flavoprotein"/>
</dbReference>
<dbReference type="InterPro" id="IPR036551">
    <property type="entry name" value="Flavin_trans-like"/>
</dbReference>
<dbReference type="AlphaFoldDB" id="A0AAU9E0P8"/>
<dbReference type="GO" id="GO:0003824">
    <property type="term" value="F:catalytic activity"/>
    <property type="evidence" value="ECO:0007669"/>
    <property type="project" value="InterPro"/>
</dbReference>